<organism evidence="1 2">
    <name type="scientific">Raphanus sativus</name>
    <name type="common">Radish</name>
    <name type="synonym">Raphanus raphanistrum var. sativus</name>
    <dbReference type="NCBI Taxonomy" id="3726"/>
    <lineage>
        <taxon>Eukaryota</taxon>
        <taxon>Viridiplantae</taxon>
        <taxon>Streptophyta</taxon>
        <taxon>Embryophyta</taxon>
        <taxon>Tracheophyta</taxon>
        <taxon>Spermatophyta</taxon>
        <taxon>Magnoliopsida</taxon>
        <taxon>eudicotyledons</taxon>
        <taxon>Gunneridae</taxon>
        <taxon>Pentapetalae</taxon>
        <taxon>rosids</taxon>
        <taxon>malvids</taxon>
        <taxon>Brassicales</taxon>
        <taxon>Brassicaceae</taxon>
        <taxon>Brassiceae</taxon>
        <taxon>Raphanus</taxon>
    </lineage>
</organism>
<accession>A0A9W3C4C4</accession>
<dbReference type="RefSeq" id="XP_056846346.1">
    <property type="nucleotide sequence ID" value="XM_056990366.1"/>
</dbReference>
<dbReference type="KEGG" id="rsz:130497507"/>
<proteinExistence type="predicted"/>
<protein>
    <submittedName>
        <fullName evidence="2">Uncharacterized protein LOC130497507</fullName>
    </submittedName>
</protein>
<reference evidence="1" key="1">
    <citation type="journal article" date="2019" name="Database">
        <title>The radish genome database (RadishGD): an integrated information resource for radish genomics.</title>
        <authorList>
            <person name="Yu H.J."/>
            <person name="Baek S."/>
            <person name="Lee Y.J."/>
            <person name="Cho A."/>
            <person name="Mun J.H."/>
        </authorList>
    </citation>
    <scope>NUCLEOTIDE SEQUENCE [LARGE SCALE GENOMIC DNA]</scope>
    <source>
        <strain evidence="1">cv. WK10039</strain>
    </source>
</reference>
<sequence>MASSNFFLSDLKSVRCSPLLRLGFCDPGRQGLAGAVLMELRRGQSPKSSREATSICFSIFPGSPEHCASCCSSPVFHGAVAVASVAASVCCCNRSLHHHVFNL</sequence>
<dbReference type="AlphaFoldDB" id="A0A9W3C4C4"/>
<keyword evidence="1" id="KW-1185">Reference proteome</keyword>
<evidence type="ECO:0000313" key="2">
    <source>
        <dbReference type="RefSeq" id="XP_056846346.1"/>
    </source>
</evidence>
<dbReference type="Proteomes" id="UP000504610">
    <property type="component" value="Chromosome 7"/>
</dbReference>
<dbReference type="GeneID" id="130497507"/>
<name>A0A9W3C4C4_RAPSA</name>
<gene>
    <name evidence="2" type="primary">LOC130497507</name>
</gene>
<evidence type="ECO:0000313" key="1">
    <source>
        <dbReference type="Proteomes" id="UP000504610"/>
    </source>
</evidence>
<reference evidence="2" key="2">
    <citation type="submission" date="2025-08" db="UniProtKB">
        <authorList>
            <consortium name="RefSeq"/>
        </authorList>
    </citation>
    <scope>IDENTIFICATION</scope>
    <source>
        <tissue evidence="2">Leaf</tissue>
    </source>
</reference>